<accession>G2RCH4</accession>
<name>G2RCH4_THETT</name>
<keyword evidence="2" id="KW-1185">Reference proteome</keyword>
<dbReference type="OrthoDB" id="10344581at2759"/>
<protein>
    <submittedName>
        <fullName evidence="1">Uncharacterized protein</fullName>
    </submittedName>
</protein>
<dbReference type="AlphaFoldDB" id="G2RCH4"/>
<dbReference type="EMBL" id="CP003013">
    <property type="protein sequence ID" value="AEO70609.1"/>
    <property type="molecule type" value="Genomic_DNA"/>
</dbReference>
<gene>
    <name evidence="1" type="ORF">THITE_2122237</name>
</gene>
<reference evidence="1 2" key="1">
    <citation type="journal article" date="2011" name="Nat. Biotechnol.">
        <title>Comparative genomic analysis of the thermophilic biomass-degrading fungi Myceliophthora thermophila and Thielavia terrestris.</title>
        <authorList>
            <person name="Berka R.M."/>
            <person name="Grigoriev I.V."/>
            <person name="Otillar R."/>
            <person name="Salamov A."/>
            <person name="Grimwood J."/>
            <person name="Reid I."/>
            <person name="Ishmael N."/>
            <person name="John T."/>
            <person name="Darmond C."/>
            <person name="Moisan M.-C."/>
            <person name="Henrissat B."/>
            <person name="Coutinho P.M."/>
            <person name="Lombard V."/>
            <person name="Natvig D.O."/>
            <person name="Lindquist E."/>
            <person name="Schmutz J."/>
            <person name="Lucas S."/>
            <person name="Harris P."/>
            <person name="Powlowski J."/>
            <person name="Bellemare A."/>
            <person name="Taylor D."/>
            <person name="Butler G."/>
            <person name="de Vries R.P."/>
            <person name="Allijn I.E."/>
            <person name="van den Brink J."/>
            <person name="Ushinsky S."/>
            <person name="Storms R."/>
            <person name="Powell A.J."/>
            <person name="Paulsen I.T."/>
            <person name="Elbourne L.D.H."/>
            <person name="Baker S.E."/>
            <person name="Magnuson J."/>
            <person name="LaBoissiere S."/>
            <person name="Clutterbuck A.J."/>
            <person name="Martinez D."/>
            <person name="Wogulis M."/>
            <person name="de Leon A.L."/>
            <person name="Rey M.W."/>
            <person name="Tsang A."/>
        </authorList>
    </citation>
    <scope>NUCLEOTIDE SEQUENCE [LARGE SCALE GENOMIC DNA]</scope>
    <source>
        <strain evidence="2">ATCC 38088 / NRRL 8126</strain>
    </source>
</reference>
<proteinExistence type="predicted"/>
<dbReference type="KEGG" id="ttt:THITE_2122237"/>
<organism evidence="1 2">
    <name type="scientific">Thermothielavioides terrestris (strain ATCC 38088 / NRRL 8126)</name>
    <name type="common">Thielavia terrestris</name>
    <dbReference type="NCBI Taxonomy" id="578455"/>
    <lineage>
        <taxon>Eukaryota</taxon>
        <taxon>Fungi</taxon>
        <taxon>Dikarya</taxon>
        <taxon>Ascomycota</taxon>
        <taxon>Pezizomycotina</taxon>
        <taxon>Sordariomycetes</taxon>
        <taxon>Sordariomycetidae</taxon>
        <taxon>Sordariales</taxon>
        <taxon>Chaetomiaceae</taxon>
        <taxon>Thermothielavioides</taxon>
        <taxon>Thermothielavioides terrestris</taxon>
    </lineage>
</organism>
<dbReference type="RefSeq" id="XP_003656945.1">
    <property type="nucleotide sequence ID" value="XM_003656897.1"/>
</dbReference>
<sequence length="104" mass="12448">MVKYSCHIVLFGQIRKEGWRDDHMRFRKVLKEDELCPTCEKRLEREMCRTLHWLQPRVDFTTEVVHLYRNNTVKRVIDAACKQGKECKRKNAELSALRKKGRSA</sequence>
<dbReference type="GeneID" id="11519528"/>
<dbReference type="eggNOG" id="ENOG502RKIX">
    <property type="taxonomic scope" value="Eukaryota"/>
</dbReference>
<dbReference type="Proteomes" id="UP000008181">
    <property type="component" value="Chromosome 5"/>
</dbReference>
<dbReference type="HOGENOM" id="CLU_2251897_0_0_1"/>
<evidence type="ECO:0000313" key="2">
    <source>
        <dbReference type="Proteomes" id="UP000008181"/>
    </source>
</evidence>
<evidence type="ECO:0000313" key="1">
    <source>
        <dbReference type="EMBL" id="AEO70609.1"/>
    </source>
</evidence>